<dbReference type="RefSeq" id="WP_188685524.1">
    <property type="nucleotide sequence ID" value="NZ_BMKX01000004.1"/>
</dbReference>
<dbReference type="GeneID" id="303304405"/>
<keyword evidence="1" id="KW-0812">Transmembrane</keyword>
<keyword evidence="1" id="KW-0472">Membrane</keyword>
<dbReference type="EMBL" id="BMKX01000004">
    <property type="protein sequence ID" value="GGJ61586.1"/>
    <property type="molecule type" value="Genomic_DNA"/>
</dbReference>
<evidence type="ECO:0000313" key="3">
    <source>
        <dbReference type="Proteomes" id="UP000606115"/>
    </source>
</evidence>
<keyword evidence="3" id="KW-1185">Reference proteome</keyword>
<dbReference type="Proteomes" id="UP000606115">
    <property type="component" value="Unassembled WGS sequence"/>
</dbReference>
<evidence type="ECO:0000256" key="1">
    <source>
        <dbReference type="SAM" id="Phobius"/>
    </source>
</evidence>
<organism evidence="2 3">
    <name type="scientific">Glutamicibacter ardleyensis</name>
    <dbReference type="NCBI Taxonomy" id="225894"/>
    <lineage>
        <taxon>Bacteria</taxon>
        <taxon>Bacillati</taxon>
        <taxon>Actinomycetota</taxon>
        <taxon>Actinomycetes</taxon>
        <taxon>Micrococcales</taxon>
        <taxon>Micrococcaceae</taxon>
        <taxon>Glutamicibacter</taxon>
    </lineage>
</organism>
<comment type="caution">
    <text evidence="2">The sequence shown here is derived from an EMBL/GenBank/DDBJ whole genome shotgun (WGS) entry which is preliminary data.</text>
</comment>
<gene>
    <name evidence="2" type="ORF">GCM10007173_20490</name>
</gene>
<feature type="transmembrane region" description="Helical" evidence="1">
    <location>
        <begin position="328"/>
        <end position="348"/>
    </location>
</feature>
<accession>A0ABQ2DNK5</accession>
<evidence type="ECO:0000313" key="2">
    <source>
        <dbReference type="EMBL" id="GGJ61586.1"/>
    </source>
</evidence>
<reference evidence="3" key="1">
    <citation type="journal article" date="2019" name="Int. J. Syst. Evol. Microbiol.">
        <title>The Global Catalogue of Microorganisms (GCM) 10K type strain sequencing project: providing services to taxonomists for standard genome sequencing and annotation.</title>
        <authorList>
            <consortium name="The Broad Institute Genomics Platform"/>
            <consortium name="The Broad Institute Genome Sequencing Center for Infectious Disease"/>
            <person name="Wu L."/>
            <person name="Ma J."/>
        </authorList>
    </citation>
    <scope>NUCLEOTIDE SEQUENCE [LARGE SCALE GENOMIC DNA]</scope>
    <source>
        <strain evidence="3">CGMCC 1.3685</strain>
    </source>
</reference>
<protein>
    <submittedName>
        <fullName evidence="2">Uncharacterized protein</fullName>
    </submittedName>
</protein>
<proteinExistence type="predicted"/>
<name>A0ABQ2DNK5_9MICC</name>
<keyword evidence="1" id="KW-1133">Transmembrane helix</keyword>
<sequence length="393" mass="42691">MSTESFDLVSLGFEFHARDSDAAQKVFDALDSRGLIGYLGAPQLSDQLTYVPVDVATDKQGSLLMATEAGELAKHDLSTEKLTTELLEAAGAQALSLDGIIVAGTEVEVTGDGDAAETNSGNQVVAGTHVMASELVMSSLGQPGVWKVRQTQERLLAVREGEPVEIRLGQKHLRAIELKSSDGYIQLSVHASAKAFQLQDSNVFDYWMPTEDRPVPMAATGSEVAQLQGKLGAQLYAADSEELLELERFWPEAATGIVRLAKLRSLDGLRLFLKGLGLPEEMVDYMRGEPLADGFTELPRSLPAGLDLAVEEERAKAKGVMKLVYRTGWSPAALISSSLAVIGAGVLFNRWMKTSGKPGTGWRRTIMFFWYSDAGYYLAHGVRQVLKAKLKNR</sequence>